<reference evidence="1 2" key="1">
    <citation type="submission" date="2015-01" db="EMBL/GenBank/DDBJ databases">
        <title>Evolution of Trichinella species and genotypes.</title>
        <authorList>
            <person name="Korhonen P.K."/>
            <person name="Edoardo P."/>
            <person name="Giuseppe L.R."/>
            <person name="Gasser R.B."/>
        </authorList>
    </citation>
    <scope>NUCLEOTIDE SEQUENCE [LARGE SCALE GENOMIC DNA]</scope>
    <source>
        <strain evidence="1">ISS1980</strain>
    </source>
</reference>
<gene>
    <name evidence="1" type="ORF">T10_720</name>
</gene>
<name>A0A0V1MHZ0_9BILA</name>
<dbReference type="AlphaFoldDB" id="A0A0V1MHZ0"/>
<evidence type="ECO:0000313" key="2">
    <source>
        <dbReference type="Proteomes" id="UP000054843"/>
    </source>
</evidence>
<keyword evidence="2" id="KW-1185">Reference proteome</keyword>
<protein>
    <submittedName>
        <fullName evidence="1">Uncharacterized protein</fullName>
    </submittedName>
</protein>
<dbReference type="EMBL" id="JYDO01000101">
    <property type="protein sequence ID" value="KRZ71170.1"/>
    <property type="molecule type" value="Genomic_DNA"/>
</dbReference>
<comment type="caution">
    <text evidence="1">The sequence shown here is derived from an EMBL/GenBank/DDBJ whole genome shotgun (WGS) entry which is preliminary data.</text>
</comment>
<accession>A0A0V1MHZ0</accession>
<sequence>MHESGNQISVQQYHVNADLKPASLVDKLPDNCKPATVVNPLAIDLTDSRKGCCCVRCQVAPLRQISLKAEEE</sequence>
<organism evidence="1 2">
    <name type="scientific">Trichinella papuae</name>
    <dbReference type="NCBI Taxonomy" id="268474"/>
    <lineage>
        <taxon>Eukaryota</taxon>
        <taxon>Metazoa</taxon>
        <taxon>Ecdysozoa</taxon>
        <taxon>Nematoda</taxon>
        <taxon>Enoplea</taxon>
        <taxon>Dorylaimia</taxon>
        <taxon>Trichinellida</taxon>
        <taxon>Trichinellidae</taxon>
        <taxon>Trichinella</taxon>
    </lineage>
</organism>
<evidence type="ECO:0000313" key="1">
    <source>
        <dbReference type="EMBL" id="KRZ71170.1"/>
    </source>
</evidence>
<proteinExistence type="predicted"/>
<dbReference type="Proteomes" id="UP000054843">
    <property type="component" value="Unassembled WGS sequence"/>
</dbReference>